<dbReference type="OrthoDB" id="3466681at2"/>
<keyword evidence="2" id="KW-1185">Reference proteome</keyword>
<protein>
    <submittedName>
        <fullName evidence="1">Uncharacterized protein</fullName>
    </submittedName>
</protein>
<name>A0A2T0Q2R1_9ACTN</name>
<dbReference type="AlphaFoldDB" id="A0A2T0Q2R1"/>
<accession>A0A2T0Q2R1</accession>
<organism evidence="1 2">
    <name type="scientific">Allonocardiopsis opalescens</name>
    <dbReference type="NCBI Taxonomy" id="1144618"/>
    <lineage>
        <taxon>Bacteria</taxon>
        <taxon>Bacillati</taxon>
        <taxon>Actinomycetota</taxon>
        <taxon>Actinomycetes</taxon>
        <taxon>Streptosporangiales</taxon>
        <taxon>Allonocardiopsis</taxon>
    </lineage>
</organism>
<dbReference type="EMBL" id="PVZC01000005">
    <property type="protein sequence ID" value="PRX98010.1"/>
    <property type="molecule type" value="Genomic_DNA"/>
</dbReference>
<gene>
    <name evidence="1" type="ORF">CLV72_105363</name>
</gene>
<sequence length="237" mass="26071">MADGGLLWIEETRTAVERAGNTARAEAEFNELKDAAETIDDVLPKLAELRTAADAGRGVWWFGLDTYESLLADLATIEHSLDDRNRDLDTRGLRTVTRRLVRLEAPLRESVMAIWREYVSSRAGGAVDLQELMQVLSGADGIADVAKELRAALGRLGRLERNLPDANALELLDEVDSLLESLERRLPESVKEFVSVAARGGASLEMLDSEVRQWLVDNGAAHNFKVVPGRPQGGRRG</sequence>
<comment type="caution">
    <text evidence="1">The sequence shown here is derived from an EMBL/GenBank/DDBJ whole genome shotgun (WGS) entry which is preliminary data.</text>
</comment>
<reference evidence="1 2" key="1">
    <citation type="submission" date="2018-03" db="EMBL/GenBank/DDBJ databases">
        <title>Genomic Encyclopedia of Archaeal and Bacterial Type Strains, Phase II (KMG-II): from individual species to whole genera.</title>
        <authorList>
            <person name="Goeker M."/>
        </authorList>
    </citation>
    <scope>NUCLEOTIDE SEQUENCE [LARGE SCALE GENOMIC DNA]</scope>
    <source>
        <strain evidence="1 2">DSM 45601</strain>
    </source>
</reference>
<dbReference type="Proteomes" id="UP000237846">
    <property type="component" value="Unassembled WGS sequence"/>
</dbReference>
<evidence type="ECO:0000313" key="2">
    <source>
        <dbReference type="Proteomes" id="UP000237846"/>
    </source>
</evidence>
<evidence type="ECO:0000313" key="1">
    <source>
        <dbReference type="EMBL" id="PRX98010.1"/>
    </source>
</evidence>
<proteinExistence type="predicted"/>
<dbReference type="RefSeq" id="WP_106247905.1">
    <property type="nucleotide sequence ID" value="NZ_PVZC01000005.1"/>
</dbReference>